<dbReference type="EMBL" id="CP095351">
    <property type="protein sequence ID" value="XAG86507.1"/>
    <property type="molecule type" value="Genomic_DNA"/>
</dbReference>
<protein>
    <submittedName>
        <fullName evidence="1">Uncharacterized protein</fullName>
    </submittedName>
</protein>
<proteinExistence type="predicted"/>
<reference evidence="1" key="1">
    <citation type="submission" date="2022-03" db="EMBL/GenBank/DDBJ databases">
        <title>Sea Food Isolates.</title>
        <authorList>
            <person name="Li c."/>
        </authorList>
    </citation>
    <scope>NUCLEOTIDE SEQUENCE</scope>
    <source>
        <strain evidence="1">19MO03SA05</strain>
    </source>
</reference>
<sequence length="152" mass="16929">MSGVVLYKCTSCDSYLNVKPESHADDSIYIECDCGEKCEPVESPADLVVDLLNARPSSLNSGIFYEGFNVQAMLNIMSERAEKIQLEKVDIGRFRLYVWSDEYGEFELEGALTSVVMKAFKPYLPLAKIERAKLSEGLRGIIHLGASHVQTS</sequence>
<organism evidence="1">
    <name type="scientific">bacterium 19MO03SA05</name>
    <dbReference type="NCBI Taxonomy" id="2920620"/>
    <lineage>
        <taxon>Bacteria</taxon>
    </lineage>
</organism>
<name>A0AAU6VIW0_UNCXX</name>
<gene>
    <name evidence="1" type="ORF">MRM63_15470</name>
</gene>
<accession>A0AAU6VIW0</accession>
<evidence type="ECO:0000313" key="1">
    <source>
        <dbReference type="EMBL" id="XAG86507.1"/>
    </source>
</evidence>
<dbReference type="AlphaFoldDB" id="A0AAU6VIW0"/>